<protein>
    <submittedName>
        <fullName evidence="1">Uncharacterized protein</fullName>
    </submittedName>
</protein>
<name>A0A7M7JY69_VARDE</name>
<proteinExistence type="predicted"/>
<dbReference type="KEGG" id="vde:111248885"/>
<dbReference type="GeneID" id="111248885"/>
<dbReference type="EnsemblMetazoa" id="XM_022802084">
    <property type="protein sequence ID" value="XP_022657819"/>
    <property type="gene ID" value="LOC111248885"/>
</dbReference>
<dbReference type="InParanoid" id="A0A7M7JY69"/>
<dbReference type="RefSeq" id="XP_022657819.1">
    <property type="nucleotide sequence ID" value="XM_022802084.1"/>
</dbReference>
<organism evidence="1 2">
    <name type="scientific">Varroa destructor</name>
    <name type="common">Honeybee mite</name>
    <dbReference type="NCBI Taxonomy" id="109461"/>
    <lineage>
        <taxon>Eukaryota</taxon>
        <taxon>Metazoa</taxon>
        <taxon>Ecdysozoa</taxon>
        <taxon>Arthropoda</taxon>
        <taxon>Chelicerata</taxon>
        <taxon>Arachnida</taxon>
        <taxon>Acari</taxon>
        <taxon>Parasitiformes</taxon>
        <taxon>Mesostigmata</taxon>
        <taxon>Gamasina</taxon>
        <taxon>Dermanyssoidea</taxon>
        <taxon>Varroidae</taxon>
        <taxon>Varroa</taxon>
    </lineage>
</organism>
<reference evidence="1" key="1">
    <citation type="submission" date="2021-01" db="UniProtKB">
        <authorList>
            <consortium name="EnsemblMetazoa"/>
        </authorList>
    </citation>
    <scope>IDENTIFICATION</scope>
</reference>
<evidence type="ECO:0000313" key="2">
    <source>
        <dbReference type="Proteomes" id="UP000594260"/>
    </source>
</evidence>
<dbReference type="AlphaFoldDB" id="A0A7M7JY69"/>
<dbReference type="Proteomes" id="UP000594260">
    <property type="component" value="Unplaced"/>
</dbReference>
<dbReference type="RefSeq" id="XP_022657733.1">
    <property type="nucleotide sequence ID" value="XM_022801998.1"/>
</dbReference>
<accession>A0A7M7JY69</accession>
<evidence type="ECO:0000313" key="1">
    <source>
        <dbReference type="EnsemblMetazoa" id="XP_022657733"/>
    </source>
</evidence>
<sequence length="193" mass="21766">MENASINPIHVTVLRVIGHAVLVTCAKIDHDGTLYLFDAQGKGIPREEFRESLKLLSPEEVLEGQLVCVRGQRGVVGCVVTPIPEPRSDRHQDLYELRVLNRTSDGQIVEGTATMTRRQVYEFPALFVVSPLNPIETVPASGQTARFVHDMNALALSQMHPFRHLFPRPWQNGPDPEWLNQPIRGFLIYSYKS</sequence>
<keyword evidence="2" id="KW-1185">Reference proteome</keyword>
<dbReference type="OrthoDB" id="6534079at2759"/>
<dbReference type="EnsemblMetazoa" id="XM_022801998">
    <property type="protein sequence ID" value="XP_022657733"/>
    <property type="gene ID" value="LOC111248885"/>
</dbReference>